<proteinExistence type="predicted"/>
<protein>
    <submittedName>
        <fullName evidence="1">Uncharacterized protein</fullName>
    </submittedName>
</protein>
<dbReference type="AlphaFoldDB" id="A0A1X7VAC5"/>
<name>A0A1X7VAC5_AMPQE</name>
<reference evidence="1" key="1">
    <citation type="submission" date="2017-05" db="UniProtKB">
        <authorList>
            <consortium name="EnsemblMetazoa"/>
        </authorList>
    </citation>
    <scope>IDENTIFICATION</scope>
</reference>
<dbReference type="EnsemblMetazoa" id="Aqu2.1.37255_001">
    <property type="protein sequence ID" value="Aqu2.1.37255_001"/>
    <property type="gene ID" value="Aqu2.1.37255"/>
</dbReference>
<evidence type="ECO:0000313" key="1">
    <source>
        <dbReference type="EnsemblMetazoa" id="Aqu2.1.37255_001"/>
    </source>
</evidence>
<dbReference type="InParanoid" id="A0A1X7VAC5"/>
<sequence length="82" mass="9056">MYPPDRTSPRTYPLSSGMRGSTTDVAACKNVVLLYCPKTFRAQKSLADVGQTALYFKCISWTWSCMLCISVILSSMSSSCLE</sequence>
<organism evidence="1">
    <name type="scientific">Amphimedon queenslandica</name>
    <name type="common">Sponge</name>
    <dbReference type="NCBI Taxonomy" id="400682"/>
    <lineage>
        <taxon>Eukaryota</taxon>
        <taxon>Metazoa</taxon>
        <taxon>Porifera</taxon>
        <taxon>Demospongiae</taxon>
        <taxon>Heteroscleromorpha</taxon>
        <taxon>Haplosclerida</taxon>
        <taxon>Niphatidae</taxon>
        <taxon>Amphimedon</taxon>
    </lineage>
</organism>
<accession>A0A1X7VAC5</accession>